<dbReference type="EMBL" id="JAYXHS010000002">
    <property type="protein sequence ID" value="MEC5386742.1"/>
    <property type="molecule type" value="Genomic_DNA"/>
</dbReference>
<gene>
    <name evidence="1" type="ORF">VVD49_13490</name>
</gene>
<evidence type="ECO:0008006" key="3">
    <source>
        <dbReference type="Google" id="ProtNLM"/>
    </source>
</evidence>
<dbReference type="Proteomes" id="UP001331561">
    <property type="component" value="Unassembled WGS sequence"/>
</dbReference>
<name>A0ABU6K514_9RHOO</name>
<protein>
    <recommendedName>
        <fullName evidence="3">Lipoprotein</fullName>
    </recommendedName>
</protein>
<dbReference type="RefSeq" id="WP_327599701.1">
    <property type="nucleotide sequence ID" value="NZ_JAYXHS010000002.1"/>
</dbReference>
<keyword evidence="2" id="KW-1185">Reference proteome</keyword>
<evidence type="ECO:0000313" key="2">
    <source>
        <dbReference type="Proteomes" id="UP001331561"/>
    </source>
</evidence>
<comment type="caution">
    <text evidence="1">The sequence shown here is derived from an EMBL/GenBank/DDBJ whole genome shotgun (WGS) entry which is preliminary data.</text>
</comment>
<accession>A0ABU6K514</accession>
<evidence type="ECO:0000313" key="1">
    <source>
        <dbReference type="EMBL" id="MEC5386742.1"/>
    </source>
</evidence>
<dbReference type="PROSITE" id="PS51257">
    <property type="entry name" value="PROKAR_LIPOPROTEIN"/>
    <property type="match status" value="1"/>
</dbReference>
<reference evidence="1 2" key="1">
    <citation type="submission" date="2024-01" db="EMBL/GenBank/DDBJ databases">
        <title>Uliginosibacterium soil sp. nov.</title>
        <authorList>
            <person name="Lv Y."/>
        </authorList>
    </citation>
    <scope>NUCLEOTIDE SEQUENCE [LARGE SCALE GENOMIC DNA]</scope>
    <source>
        <strain evidence="1 2">H3</strain>
    </source>
</reference>
<sequence length="279" mass="29467">MKTTFVTLLTFGALLSGCGTLGMKVEMNRNYTQKQEFDTDGFHVVIDKTTLQGVRKSDQFNVLTFDASSQEYIDLITTSMSDAGISRVKRVQSSDQWDKNATGLFVTSSYALTFGSPDKAKPPYMKSYQASGGLSYGDKNEKGTGVGLGILNALTVVATAAAGNAAAGAPTVSAATPRLADGSQARTYADMIETVPCQNFDGCTEKFEIVGCIMTEPFQRCSDQILITVSSASSTSTSGRKLMSYGVKAMVSELANAVVIKPPKTESATGTSGNKVATP</sequence>
<proteinExistence type="predicted"/>
<organism evidence="1 2">
    <name type="scientific">Uliginosibacterium silvisoli</name>
    <dbReference type="NCBI Taxonomy" id="3114758"/>
    <lineage>
        <taxon>Bacteria</taxon>
        <taxon>Pseudomonadati</taxon>
        <taxon>Pseudomonadota</taxon>
        <taxon>Betaproteobacteria</taxon>
        <taxon>Rhodocyclales</taxon>
        <taxon>Zoogloeaceae</taxon>
        <taxon>Uliginosibacterium</taxon>
    </lineage>
</organism>